<sequence length="93" mass="10917">MAKEKEVDNLREEGPSAWEQKLSGMGMVRVTEEAELIEVSEVPFCPLCGLRHSDWYQWRNPLTCTRWEFTYFSCVHCGSDREPHKKQARQILT</sequence>
<reference evidence="2" key="1">
    <citation type="submission" date="2017-09" db="EMBL/GenBank/DDBJ databases">
        <title>Depth-based differentiation of microbial function through sediment-hosted aquifers and enrichment of novel symbionts in the deep terrestrial subsurface.</title>
        <authorList>
            <person name="Probst A.J."/>
            <person name="Ladd B."/>
            <person name="Jarett J.K."/>
            <person name="Geller-Mcgrath D.E."/>
            <person name="Sieber C.M.K."/>
            <person name="Emerson J.B."/>
            <person name="Anantharaman K."/>
            <person name="Thomas B.C."/>
            <person name="Malmstrom R."/>
            <person name="Stieglmeier M."/>
            <person name="Klingl A."/>
            <person name="Woyke T."/>
            <person name="Ryan C.M."/>
            <person name="Banfield J.F."/>
        </authorList>
    </citation>
    <scope>NUCLEOTIDE SEQUENCE [LARGE SCALE GENOMIC DNA]</scope>
</reference>
<accession>A0A2H0W239</accession>
<protein>
    <submittedName>
        <fullName evidence="1">Uncharacterized protein</fullName>
    </submittedName>
</protein>
<dbReference type="SUPFAM" id="SSF144020">
    <property type="entry name" value="FdhE-like"/>
    <property type="match status" value="1"/>
</dbReference>
<dbReference type="EMBL" id="PEZZ01000007">
    <property type="protein sequence ID" value="PIS05432.1"/>
    <property type="molecule type" value="Genomic_DNA"/>
</dbReference>
<organism evidence="1 2">
    <name type="scientific">Candidatus Buchananbacteria bacterium CG10_big_fil_rev_8_21_14_0_10_42_9</name>
    <dbReference type="NCBI Taxonomy" id="1974526"/>
    <lineage>
        <taxon>Bacteria</taxon>
        <taxon>Candidatus Buchananiibacteriota</taxon>
    </lineage>
</organism>
<gene>
    <name evidence="1" type="ORF">COT81_01475</name>
</gene>
<evidence type="ECO:0000313" key="1">
    <source>
        <dbReference type="EMBL" id="PIS05432.1"/>
    </source>
</evidence>
<dbReference type="InterPro" id="IPR024064">
    <property type="entry name" value="FdhE-like_sf"/>
</dbReference>
<dbReference type="AlphaFoldDB" id="A0A2H0W239"/>
<dbReference type="Proteomes" id="UP000230935">
    <property type="component" value="Unassembled WGS sequence"/>
</dbReference>
<evidence type="ECO:0000313" key="2">
    <source>
        <dbReference type="Proteomes" id="UP000230935"/>
    </source>
</evidence>
<comment type="caution">
    <text evidence="1">The sequence shown here is derived from an EMBL/GenBank/DDBJ whole genome shotgun (WGS) entry which is preliminary data.</text>
</comment>
<name>A0A2H0W239_9BACT</name>
<proteinExistence type="predicted"/>